<accession>A0A9Q1INB4</accession>
<dbReference type="EMBL" id="JAINUF010000012">
    <property type="protein sequence ID" value="KAJ8346229.1"/>
    <property type="molecule type" value="Genomic_DNA"/>
</dbReference>
<dbReference type="AlphaFoldDB" id="A0A9Q1INB4"/>
<feature type="compositionally biased region" description="Polar residues" evidence="1">
    <location>
        <begin position="30"/>
        <end position="44"/>
    </location>
</feature>
<comment type="caution">
    <text evidence="2">The sequence shown here is derived from an EMBL/GenBank/DDBJ whole genome shotgun (WGS) entry which is preliminary data.</text>
</comment>
<dbReference type="Proteomes" id="UP001152622">
    <property type="component" value="Chromosome 12"/>
</dbReference>
<sequence>MQRVAPPEQNAGCWEPGLDFGLAFQNQTVSKGSGTSPIFNNDEQASFPPVAETSDRGRRPLQNPGERFGERFGEGLLRCADRLPGTEILASGPKCRTGRTQLMAKKGTPGHEVRESAALRPEPGFHVLGIKGHRLFGKKYVWKHGADSARRSS</sequence>
<feature type="region of interest" description="Disordered" evidence="1">
    <location>
        <begin position="30"/>
        <end position="69"/>
    </location>
</feature>
<evidence type="ECO:0000256" key="1">
    <source>
        <dbReference type="SAM" id="MobiDB-lite"/>
    </source>
</evidence>
<organism evidence="2 3">
    <name type="scientific">Synaphobranchus kaupii</name>
    <name type="common">Kaup's arrowtooth eel</name>
    <dbReference type="NCBI Taxonomy" id="118154"/>
    <lineage>
        <taxon>Eukaryota</taxon>
        <taxon>Metazoa</taxon>
        <taxon>Chordata</taxon>
        <taxon>Craniata</taxon>
        <taxon>Vertebrata</taxon>
        <taxon>Euteleostomi</taxon>
        <taxon>Actinopterygii</taxon>
        <taxon>Neopterygii</taxon>
        <taxon>Teleostei</taxon>
        <taxon>Anguilliformes</taxon>
        <taxon>Synaphobranchidae</taxon>
        <taxon>Synaphobranchus</taxon>
    </lineage>
</organism>
<protein>
    <submittedName>
        <fullName evidence="2">Uncharacterized protein</fullName>
    </submittedName>
</protein>
<evidence type="ECO:0000313" key="3">
    <source>
        <dbReference type="Proteomes" id="UP001152622"/>
    </source>
</evidence>
<reference evidence="2" key="1">
    <citation type="journal article" date="2023" name="Science">
        <title>Genome structures resolve the early diversification of teleost fishes.</title>
        <authorList>
            <person name="Parey E."/>
            <person name="Louis A."/>
            <person name="Montfort J."/>
            <person name="Bouchez O."/>
            <person name="Roques C."/>
            <person name="Iampietro C."/>
            <person name="Lluch J."/>
            <person name="Castinel A."/>
            <person name="Donnadieu C."/>
            <person name="Desvignes T."/>
            <person name="Floi Bucao C."/>
            <person name="Jouanno E."/>
            <person name="Wen M."/>
            <person name="Mejri S."/>
            <person name="Dirks R."/>
            <person name="Jansen H."/>
            <person name="Henkel C."/>
            <person name="Chen W.J."/>
            <person name="Zahm M."/>
            <person name="Cabau C."/>
            <person name="Klopp C."/>
            <person name="Thompson A.W."/>
            <person name="Robinson-Rechavi M."/>
            <person name="Braasch I."/>
            <person name="Lecointre G."/>
            <person name="Bobe J."/>
            <person name="Postlethwait J.H."/>
            <person name="Berthelot C."/>
            <person name="Roest Crollius H."/>
            <person name="Guiguen Y."/>
        </authorList>
    </citation>
    <scope>NUCLEOTIDE SEQUENCE</scope>
    <source>
        <strain evidence="2">WJC10195</strain>
    </source>
</reference>
<name>A0A9Q1INB4_SYNKA</name>
<keyword evidence="3" id="KW-1185">Reference proteome</keyword>
<proteinExistence type="predicted"/>
<evidence type="ECO:0000313" key="2">
    <source>
        <dbReference type="EMBL" id="KAJ8346229.1"/>
    </source>
</evidence>
<gene>
    <name evidence="2" type="ORF">SKAU_G00304220</name>
</gene>